<keyword evidence="2 4" id="KW-0436">Ligase</keyword>
<dbReference type="GO" id="GO:0006631">
    <property type="term" value="P:fatty acid metabolic process"/>
    <property type="evidence" value="ECO:0007669"/>
    <property type="project" value="TreeGrafter"/>
</dbReference>
<evidence type="ECO:0000256" key="2">
    <source>
        <dbReference type="ARBA" id="ARBA00022598"/>
    </source>
</evidence>
<comment type="caution">
    <text evidence="4">The sequence shown here is derived from an EMBL/GenBank/DDBJ whole genome shotgun (WGS) entry which is preliminary data.</text>
</comment>
<accession>R7ZPW9</accession>
<dbReference type="STRING" id="1232681.ADIS_3216"/>
<gene>
    <name evidence="4" type="ORF">ADIS_3216</name>
</gene>
<comment type="similarity">
    <text evidence="1">Belongs to the ATP-dependent AMP-binding enzyme family.</text>
</comment>
<sequence length="368" mass="41303">MISSAHQLSKKLIFTTLNSYTFEEIKQGKWTEDEPEWTGAFQFCYDWLNGTNIFTLNTSGSTGSPKLIEVSREQMRISARNTRRFLNLGMGCSLLCSLNTEMIAGKMMLVRALEWQSKLYLSKPSTLISSPVDDVHIDLAAVVPMQLEASLENPESRALLNRIENLLVGGAPISPTLKEKTKDLKNKVYQTFGMTETVSHIAMADLKCDGPLIYKALPGVKLTTSKQGTLVIQAKMAIAPKLETNDLVELVGKNSFIWKGRIDFVINSGGIKLYPEQIESEIEPLWRMRFPGTRFFIWKTPDPTLGEAVLLVVEKLGTTEPNMAAFLMELKLHLPKYHIPKAILSVDQMQTTESSKINKLETLKPYLT</sequence>
<evidence type="ECO:0000313" key="5">
    <source>
        <dbReference type="Proteomes" id="UP000013909"/>
    </source>
</evidence>
<proteinExistence type="inferred from homology"/>
<dbReference type="PATRIC" id="fig|1288963.3.peg.3209"/>
<evidence type="ECO:0000259" key="3">
    <source>
        <dbReference type="Pfam" id="PF00501"/>
    </source>
</evidence>
<evidence type="ECO:0000313" key="4">
    <source>
        <dbReference type="EMBL" id="EON76088.1"/>
    </source>
</evidence>
<dbReference type="Pfam" id="PF00501">
    <property type="entry name" value="AMP-binding"/>
    <property type="match status" value="1"/>
</dbReference>
<dbReference type="EC" id="6.2.1.26" evidence="4"/>
<protein>
    <submittedName>
        <fullName evidence="4">O-succinylbenzoic acid--CoA ligase</fullName>
        <ecNumber evidence="4">6.2.1.26</ecNumber>
    </submittedName>
</protein>
<dbReference type="EMBL" id="AQHR01000088">
    <property type="protein sequence ID" value="EON76088.1"/>
    <property type="molecule type" value="Genomic_DNA"/>
</dbReference>
<organism evidence="4 5">
    <name type="scientific">Lunatimonas lonarensis</name>
    <dbReference type="NCBI Taxonomy" id="1232681"/>
    <lineage>
        <taxon>Bacteria</taxon>
        <taxon>Pseudomonadati</taxon>
        <taxon>Bacteroidota</taxon>
        <taxon>Cytophagia</taxon>
        <taxon>Cytophagales</taxon>
        <taxon>Cyclobacteriaceae</taxon>
    </lineage>
</organism>
<dbReference type="AlphaFoldDB" id="R7ZPW9"/>
<dbReference type="SUPFAM" id="SSF56801">
    <property type="entry name" value="Acetyl-CoA synthetase-like"/>
    <property type="match status" value="1"/>
</dbReference>
<name>R7ZPW9_9BACT</name>
<dbReference type="Gene3D" id="3.40.50.12780">
    <property type="entry name" value="N-terminal domain of ligase-like"/>
    <property type="match status" value="1"/>
</dbReference>
<evidence type="ECO:0000256" key="1">
    <source>
        <dbReference type="ARBA" id="ARBA00006432"/>
    </source>
</evidence>
<reference evidence="4 5" key="1">
    <citation type="submission" date="2013-02" db="EMBL/GenBank/DDBJ databases">
        <title>A novel strain isolated from Lonar lake, Maharashtra, India.</title>
        <authorList>
            <person name="Singh A."/>
        </authorList>
    </citation>
    <scope>NUCLEOTIDE SEQUENCE [LARGE SCALE GENOMIC DNA]</scope>
    <source>
        <strain evidence="4 5">AK24</strain>
    </source>
</reference>
<dbReference type="InterPro" id="IPR000873">
    <property type="entry name" value="AMP-dep_synth/lig_dom"/>
</dbReference>
<dbReference type="Gene3D" id="3.30.300.30">
    <property type="match status" value="1"/>
</dbReference>
<dbReference type="PANTHER" id="PTHR43201:SF5">
    <property type="entry name" value="MEDIUM-CHAIN ACYL-COA LIGASE ACSF2, MITOCHONDRIAL"/>
    <property type="match status" value="1"/>
</dbReference>
<dbReference type="InterPro" id="IPR042099">
    <property type="entry name" value="ANL_N_sf"/>
</dbReference>
<dbReference type="PANTHER" id="PTHR43201">
    <property type="entry name" value="ACYL-COA SYNTHETASE"/>
    <property type="match status" value="1"/>
</dbReference>
<keyword evidence="5" id="KW-1185">Reference proteome</keyword>
<dbReference type="Proteomes" id="UP000013909">
    <property type="component" value="Unassembled WGS sequence"/>
</dbReference>
<dbReference type="GO" id="GO:0008756">
    <property type="term" value="F:o-succinylbenzoate-CoA ligase activity"/>
    <property type="evidence" value="ECO:0007669"/>
    <property type="project" value="UniProtKB-EC"/>
</dbReference>
<feature type="domain" description="AMP-dependent synthetase/ligase" evidence="3">
    <location>
        <begin position="56"/>
        <end position="215"/>
    </location>
</feature>
<dbReference type="GO" id="GO:0031956">
    <property type="term" value="F:medium-chain fatty acid-CoA ligase activity"/>
    <property type="evidence" value="ECO:0007669"/>
    <property type="project" value="TreeGrafter"/>
</dbReference>
<dbReference type="InterPro" id="IPR045851">
    <property type="entry name" value="AMP-bd_C_sf"/>
</dbReference>